<keyword evidence="3" id="KW-1185">Reference proteome</keyword>
<evidence type="ECO:0000313" key="3">
    <source>
        <dbReference type="Proteomes" id="UP000000343"/>
    </source>
</evidence>
<protein>
    <submittedName>
        <fullName evidence="2">Major facilitator superfamily MFS_1</fullName>
    </submittedName>
</protein>
<sequence>MRRSNFGPWFASLPLTRFAFAYGATWAFALSMLPLGYRPFIYFQF</sequence>
<feature type="transmembrane region" description="Helical" evidence="1">
    <location>
        <begin position="20"/>
        <end position="37"/>
    </location>
</feature>
<keyword evidence="1" id="KW-1133">Transmembrane helix</keyword>
<reference evidence="3" key="1">
    <citation type="submission" date="2011-01" db="EMBL/GenBank/DDBJ databases">
        <title>Complete sequence of chromosome of Acidobacterium sp. MP5ACTX9.</title>
        <authorList>
            <consortium name="US DOE Joint Genome Institute"/>
            <person name="Lucas S."/>
            <person name="Copeland A."/>
            <person name="Lapidus A."/>
            <person name="Cheng J.-F."/>
            <person name="Goodwin L."/>
            <person name="Pitluck S."/>
            <person name="Teshima H."/>
            <person name="Detter J.C."/>
            <person name="Han C."/>
            <person name="Tapia R."/>
            <person name="Land M."/>
            <person name="Hauser L."/>
            <person name="Kyrpides N."/>
            <person name="Ivanova N."/>
            <person name="Ovchinnikova G."/>
            <person name="Pagani I."/>
            <person name="Rawat S.R."/>
            <person name="Mannisto M."/>
            <person name="Haggblom M.M."/>
            <person name="Woyke T."/>
        </authorList>
    </citation>
    <scope>NUCLEOTIDE SEQUENCE [LARGE SCALE GENOMIC DNA]</scope>
    <source>
        <strain evidence="3">MP5ACTX9</strain>
    </source>
</reference>
<keyword evidence="1" id="KW-0472">Membrane</keyword>
<keyword evidence="1" id="KW-0812">Transmembrane</keyword>
<evidence type="ECO:0000313" key="2">
    <source>
        <dbReference type="EMBL" id="ADW70308.1"/>
    </source>
</evidence>
<organism evidence="3">
    <name type="scientific">Granulicella tundricola (strain ATCC BAA-1859 / DSM 23138 / MP5ACTX9)</name>
    <dbReference type="NCBI Taxonomy" id="1198114"/>
    <lineage>
        <taxon>Bacteria</taxon>
        <taxon>Pseudomonadati</taxon>
        <taxon>Acidobacteriota</taxon>
        <taxon>Terriglobia</taxon>
        <taxon>Terriglobales</taxon>
        <taxon>Acidobacteriaceae</taxon>
        <taxon>Granulicella</taxon>
    </lineage>
</organism>
<gene>
    <name evidence="2" type="ordered locus">AciX9_3297</name>
</gene>
<dbReference type="EMBL" id="CP002480">
    <property type="protein sequence ID" value="ADW70308.1"/>
    <property type="molecule type" value="Genomic_DNA"/>
</dbReference>
<dbReference type="PaxDb" id="1198114-AciX9_3297"/>
<name>E8X265_GRATM</name>
<dbReference type="Proteomes" id="UP000000343">
    <property type="component" value="Chromosome"/>
</dbReference>
<dbReference type="STRING" id="1198114.AciX9_3297"/>
<dbReference type="KEGG" id="acm:AciX9_3297"/>
<dbReference type="AlphaFoldDB" id="E8X265"/>
<dbReference type="HOGENOM" id="CLU_3200395_0_0_0"/>
<accession>E8X265</accession>
<proteinExistence type="predicted"/>
<evidence type="ECO:0000256" key="1">
    <source>
        <dbReference type="SAM" id="Phobius"/>
    </source>
</evidence>
<dbReference type="RefSeq" id="WP_013581620.1">
    <property type="nucleotide sequence ID" value="NC_015064.1"/>
</dbReference>